<protein>
    <submittedName>
        <fullName evidence="1">Competence protein ComFB</fullName>
    </submittedName>
</protein>
<dbReference type="AlphaFoldDB" id="A0A844GRL7"/>
<dbReference type="RefSeq" id="WP_015219108.1">
    <property type="nucleotide sequence ID" value="NZ_WMIA01000010.1"/>
</dbReference>
<dbReference type="InterPro" id="IPR019657">
    <property type="entry name" value="ComFB"/>
</dbReference>
<gene>
    <name evidence="1" type="ORF">GGC33_09320</name>
</gene>
<organism evidence="1 2">
    <name type="scientific">Cyanobacterium aponinum 0216</name>
    <dbReference type="NCBI Taxonomy" id="2676140"/>
    <lineage>
        <taxon>Bacteria</taxon>
        <taxon>Bacillati</taxon>
        <taxon>Cyanobacteriota</taxon>
        <taxon>Cyanophyceae</taxon>
        <taxon>Oscillatoriophycideae</taxon>
        <taxon>Chroococcales</taxon>
        <taxon>Geminocystaceae</taxon>
        <taxon>Cyanobacterium</taxon>
    </lineage>
</organism>
<comment type="caution">
    <text evidence="1">The sequence shown here is derived from an EMBL/GenBank/DDBJ whole genome shotgun (WGS) entry which is preliminary data.</text>
</comment>
<reference evidence="1 2" key="1">
    <citation type="submission" date="2019-11" db="EMBL/GenBank/DDBJ databases">
        <title>Isolation of a new High Light Tolerant Cyanobacteria.</title>
        <authorList>
            <person name="Dobson Z."/>
            <person name="Vaughn N."/>
            <person name="Vaughn M."/>
            <person name="Fromme P."/>
            <person name="Mazor Y."/>
        </authorList>
    </citation>
    <scope>NUCLEOTIDE SEQUENCE [LARGE SCALE GENOMIC DNA]</scope>
    <source>
        <strain evidence="1 2">0216</strain>
    </source>
</reference>
<sequence length="180" mass="19791">MDIEKIVEQALETGYLTPSMEAEVGRLCDASGELSAEEYKALDKLMGALLTGEITATPKKQFINVMEELVVSEVISRVAEIETTSDTLLDVGDISAYALNRLPPLYATTEEGAEFQRKKAKEELHGLILEQVEQAIALYLDRPSFYPERQAINKTGVTGGVFEQVSKLLQSQASLYEGSN</sequence>
<proteinExistence type="predicted"/>
<dbReference type="Pfam" id="PF10719">
    <property type="entry name" value="ComFB"/>
    <property type="match status" value="1"/>
</dbReference>
<name>A0A844GRL7_9CHRO</name>
<accession>A0A844GRL7</accession>
<evidence type="ECO:0000313" key="1">
    <source>
        <dbReference type="EMBL" id="MTF39127.1"/>
    </source>
</evidence>
<dbReference type="EMBL" id="WMIA01000010">
    <property type="protein sequence ID" value="MTF39127.1"/>
    <property type="molecule type" value="Genomic_DNA"/>
</dbReference>
<dbReference type="Proteomes" id="UP000437131">
    <property type="component" value="Unassembled WGS sequence"/>
</dbReference>
<evidence type="ECO:0000313" key="2">
    <source>
        <dbReference type="Proteomes" id="UP000437131"/>
    </source>
</evidence>